<accession>K0X7T5</accession>
<gene>
    <name evidence="2" type="ORF">HMPREF9448_00649</name>
</gene>
<evidence type="ECO:0000313" key="2">
    <source>
        <dbReference type="EMBL" id="EJZ66471.1"/>
    </source>
</evidence>
<reference evidence="2 3" key="1">
    <citation type="submission" date="2012-08" db="EMBL/GenBank/DDBJ databases">
        <title>The Genome Sequence of Barnesiella intestinihominis YIT 11860.</title>
        <authorList>
            <consortium name="The Broad Institute Genome Sequencing Platform"/>
            <person name="Earl A."/>
            <person name="Ward D."/>
            <person name="Feldgarden M."/>
            <person name="Gevers D."/>
            <person name="Morotomi M."/>
            <person name="Walker B."/>
            <person name="Young S.K."/>
            <person name="Zeng Q."/>
            <person name="Gargeya S."/>
            <person name="Fitzgerald M."/>
            <person name="Haas B."/>
            <person name="Abouelleil A."/>
            <person name="Alvarado L."/>
            <person name="Arachchi H.M."/>
            <person name="Berlin A.M."/>
            <person name="Chapman S.B."/>
            <person name="Goldberg J."/>
            <person name="Griggs A."/>
            <person name="Gujja S."/>
            <person name="Hansen M."/>
            <person name="Howarth C."/>
            <person name="Imamovic A."/>
            <person name="Larimer J."/>
            <person name="McCowen C."/>
            <person name="Montmayeur A."/>
            <person name="Murphy C."/>
            <person name="Neiman D."/>
            <person name="Pearson M."/>
            <person name="Priest M."/>
            <person name="Roberts A."/>
            <person name="Saif S."/>
            <person name="Shea T."/>
            <person name="Sisk P."/>
            <person name="Sykes S."/>
            <person name="Wortman J."/>
            <person name="Nusbaum C."/>
            <person name="Birren B."/>
        </authorList>
    </citation>
    <scope>NUCLEOTIDE SEQUENCE [LARGE SCALE GENOMIC DNA]</scope>
    <source>
        <strain evidence="2 3">YIT 11860</strain>
    </source>
</reference>
<sequence>MKRIIPILTTLLALLICSACTNADEPDTQKADTETKDNYYVRYEISNGSAFSVRGNVATEKGNLDFSGKFNETFGPVPKGFRAYAYARFYHEGRGGSTNYNIRIYVSKNTEPFVLKSQKSGTFPDGGSDEASYTIDF</sequence>
<dbReference type="AlphaFoldDB" id="K0X7T5"/>
<organism evidence="2 3">
    <name type="scientific">Barnesiella intestinihominis YIT 11860</name>
    <dbReference type="NCBI Taxonomy" id="742726"/>
    <lineage>
        <taxon>Bacteria</taxon>
        <taxon>Pseudomonadati</taxon>
        <taxon>Bacteroidota</taxon>
        <taxon>Bacteroidia</taxon>
        <taxon>Bacteroidales</taxon>
        <taxon>Barnesiellaceae</taxon>
        <taxon>Barnesiella</taxon>
    </lineage>
</organism>
<evidence type="ECO:0000256" key="1">
    <source>
        <dbReference type="SAM" id="SignalP"/>
    </source>
</evidence>
<dbReference type="RefSeq" id="WP_008861145.1">
    <property type="nucleotide sequence ID" value="NZ_JH815203.1"/>
</dbReference>
<proteinExistence type="predicted"/>
<dbReference type="Proteomes" id="UP000006044">
    <property type="component" value="Unassembled WGS sequence"/>
</dbReference>
<evidence type="ECO:0000313" key="3">
    <source>
        <dbReference type="Proteomes" id="UP000006044"/>
    </source>
</evidence>
<dbReference type="EMBL" id="ADLE01000001">
    <property type="protein sequence ID" value="EJZ66471.1"/>
    <property type="molecule type" value="Genomic_DNA"/>
</dbReference>
<dbReference type="eggNOG" id="ENOG502ZPSA">
    <property type="taxonomic scope" value="Bacteria"/>
</dbReference>
<name>K0X7T5_9BACT</name>
<feature type="chain" id="PRO_5003840882" description="Lipoprotein" evidence="1">
    <location>
        <begin position="24"/>
        <end position="137"/>
    </location>
</feature>
<dbReference type="GeneID" id="77847980"/>
<dbReference type="HOGENOM" id="CLU_1883870_0_0_10"/>
<keyword evidence="3" id="KW-1185">Reference proteome</keyword>
<feature type="signal peptide" evidence="1">
    <location>
        <begin position="1"/>
        <end position="23"/>
    </location>
</feature>
<dbReference type="STRING" id="742726.HMPREF9448_00649"/>
<evidence type="ECO:0008006" key="4">
    <source>
        <dbReference type="Google" id="ProtNLM"/>
    </source>
</evidence>
<protein>
    <recommendedName>
        <fullName evidence="4">Lipoprotein</fullName>
    </recommendedName>
</protein>
<comment type="caution">
    <text evidence="2">The sequence shown here is derived from an EMBL/GenBank/DDBJ whole genome shotgun (WGS) entry which is preliminary data.</text>
</comment>
<keyword evidence="1" id="KW-0732">Signal</keyword>
<dbReference type="OrthoDB" id="9803578at2"/>